<dbReference type="Gene3D" id="3.80.10.10">
    <property type="entry name" value="Ribonuclease Inhibitor"/>
    <property type="match status" value="1"/>
</dbReference>
<dbReference type="SUPFAM" id="SSF52047">
    <property type="entry name" value="RNI-like"/>
    <property type="match status" value="1"/>
</dbReference>
<sequence>MEAGVNYRNWADLLPDALGLIFSNLSLQDTLTIVPRVCKSWNQAVLGPYCWQNINILDWSYRSNPDHIDHMLRLLVTRSGGALREITVSGILNDLTFSFLADHCRSLQTLQIPRCNISDTIVEQISTKLLAVTFMDLSYCRKISARALSAIGKSCKSLVGFRRNMHPIDIQERRPQVEEAVAIAATMSKLKHLEMAYNCVDTKNIVEIIEKCKELEFLDVRGCWDVKLDQDWLDKRAVMVKVLGPHVVDQFEGHSCSDYSDTDSFYDYASLDDGLWDDDDDIDDDDDDDEDRVGGRLELRFYEGFNENYSNGWV</sequence>
<keyword evidence="3" id="KW-1185">Reference proteome</keyword>
<dbReference type="PANTHER" id="PTHR38926">
    <property type="entry name" value="F-BOX DOMAIN CONTAINING PROTEIN, EXPRESSED"/>
    <property type="match status" value="1"/>
</dbReference>
<name>A0AA35Y445_LACSI</name>
<dbReference type="InterPro" id="IPR001810">
    <property type="entry name" value="F-box_dom"/>
</dbReference>
<gene>
    <name evidence="2" type="ORF">LSALG_LOCUS7043</name>
</gene>
<dbReference type="FunFam" id="1.20.1280.50:FF:000022">
    <property type="entry name" value="F-box protein FBW2"/>
    <property type="match status" value="1"/>
</dbReference>
<dbReference type="InterPro" id="IPR036047">
    <property type="entry name" value="F-box-like_dom_sf"/>
</dbReference>
<dbReference type="Pfam" id="PF12937">
    <property type="entry name" value="F-box-like"/>
    <property type="match status" value="1"/>
</dbReference>
<proteinExistence type="predicted"/>
<dbReference type="SMART" id="SM00256">
    <property type="entry name" value="FBOX"/>
    <property type="match status" value="1"/>
</dbReference>
<dbReference type="InterPro" id="IPR032675">
    <property type="entry name" value="LRR_dom_sf"/>
</dbReference>
<protein>
    <recommendedName>
        <fullName evidence="1">F-box domain-containing protein</fullName>
    </recommendedName>
</protein>
<feature type="domain" description="F-box" evidence="1">
    <location>
        <begin position="14"/>
        <end position="54"/>
    </location>
</feature>
<dbReference type="SUPFAM" id="SSF81383">
    <property type="entry name" value="F-box domain"/>
    <property type="match status" value="1"/>
</dbReference>
<reference evidence="2" key="1">
    <citation type="submission" date="2023-04" db="EMBL/GenBank/DDBJ databases">
        <authorList>
            <person name="Vijverberg K."/>
            <person name="Xiong W."/>
            <person name="Schranz E."/>
        </authorList>
    </citation>
    <scope>NUCLEOTIDE SEQUENCE</scope>
</reference>
<dbReference type="AlphaFoldDB" id="A0AA35Y445"/>
<evidence type="ECO:0000313" key="2">
    <source>
        <dbReference type="EMBL" id="CAI9266489.1"/>
    </source>
</evidence>
<evidence type="ECO:0000313" key="3">
    <source>
        <dbReference type="Proteomes" id="UP001177003"/>
    </source>
</evidence>
<dbReference type="PANTHER" id="PTHR38926:SF80">
    <property type="entry name" value="F-BOX DOMAIN, LEUCINE-RICH REPEAT DOMAIN SUPERFAMILY"/>
    <property type="match status" value="1"/>
</dbReference>
<evidence type="ECO:0000259" key="1">
    <source>
        <dbReference type="SMART" id="SM00256"/>
    </source>
</evidence>
<organism evidence="2 3">
    <name type="scientific">Lactuca saligna</name>
    <name type="common">Willowleaf lettuce</name>
    <dbReference type="NCBI Taxonomy" id="75948"/>
    <lineage>
        <taxon>Eukaryota</taxon>
        <taxon>Viridiplantae</taxon>
        <taxon>Streptophyta</taxon>
        <taxon>Embryophyta</taxon>
        <taxon>Tracheophyta</taxon>
        <taxon>Spermatophyta</taxon>
        <taxon>Magnoliopsida</taxon>
        <taxon>eudicotyledons</taxon>
        <taxon>Gunneridae</taxon>
        <taxon>Pentapetalae</taxon>
        <taxon>asterids</taxon>
        <taxon>campanulids</taxon>
        <taxon>Asterales</taxon>
        <taxon>Asteraceae</taxon>
        <taxon>Cichorioideae</taxon>
        <taxon>Cichorieae</taxon>
        <taxon>Lactucinae</taxon>
        <taxon>Lactuca</taxon>
    </lineage>
</organism>
<dbReference type="EMBL" id="OX465077">
    <property type="protein sequence ID" value="CAI9266489.1"/>
    <property type="molecule type" value="Genomic_DNA"/>
</dbReference>
<dbReference type="Proteomes" id="UP001177003">
    <property type="component" value="Chromosome 1"/>
</dbReference>
<accession>A0AA35Y445</accession>